<dbReference type="Proteomes" id="UP000289411">
    <property type="component" value="Unassembled WGS sequence"/>
</dbReference>
<dbReference type="OrthoDB" id="7592571at2"/>
<sequence length="581" mass="59450">MIVYGKAGAPVAVAAALAEVGAWIAEALAPAPAIARHGAWVSALVAAGGLAQGLADAGAEAGEAAALALAEALAAVMGRSWESGLARLPAETPAPVAAALSALERLAPALPATVEIRRTEGFAHYAVYPEGFWQAAARIEAPVPTRVLGIRSIGATLAACAAAALGAPPPVTVRPEGHPFARVVVPGAAAAAVLREGADAVWAVVDEGPGLSGSSFGAAAEALGRAGVPPGRIVLVPSHAGEPGAMAGEAQRRLWSRTRRAVATGEALWGPDAGPGRRLADWVGDLTGPLRAPPEDVAGGAWRRHRYADTAEWPAADRQNERRKYLLEGAEARVLLRFTGLGSFGRAKFARARALAAAGFGLAPLAWRHGFLAEAWRGDLRPLDGAALDRPALLRRTAAYLAFRARAFPAAPHDGAAPDALLAMARANAAEALGDAAAEGIARWAGRMPALAAAAHPVAVDGRLAPHEWLRDDAGRLVKTDALDHCCSHDLVGCQDIAWDVAGAAVEYGLSPEETEALRDAVARGAGRPCDPGLLAFFGVAYPAFRIGALTMALGRETGAEADRLGTALSVATAALRRALG</sequence>
<comment type="caution">
    <text evidence="1">The sequence shown here is derived from an EMBL/GenBank/DDBJ whole genome shotgun (WGS) entry which is preliminary data.</text>
</comment>
<evidence type="ECO:0000313" key="2">
    <source>
        <dbReference type="Proteomes" id="UP000289411"/>
    </source>
</evidence>
<proteinExistence type="predicted"/>
<keyword evidence="2" id="KW-1185">Reference proteome</keyword>
<dbReference type="RefSeq" id="WP_129220654.1">
    <property type="nucleotide sequence ID" value="NZ_QYBC01000016.1"/>
</dbReference>
<name>A0A4Q2R883_9HYPH</name>
<dbReference type="AlphaFoldDB" id="A0A4Q2R883"/>
<protein>
    <submittedName>
        <fullName evidence="1">Uncharacterized protein</fullName>
    </submittedName>
</protein>
<dbReference type="EMBL" id="QYBC01000016">
    <property type="protein sequence ID" value="RYB03020.1"/>
    <property type="molecule type" value="Genomic_DNA"/>
</dbReference>
<gene>
    <name evidence="1" type="ORF">D3272_18265</name>
</gene>
<accession>A0A4Q2R883</accession>
<evidence type="ECO:0000313" key="1">
    <source>
        <dbReference type="EMBL" id="RYB03020.1"/>
    </source>
</evidence>
<reference evidence="1 2" key="2">
    <citation type="submission" date="2019-02" db="EMBL/GenBank/DDBJ databases">
        <title>'Lichenibacterium ramalinii' gen. nov. sp. nov., 'Lichenibacterium minor' gen. nov. sp. nov.</title>
        <authorList>
            <person name="Pankratov T."/>
        </authorList>
    </citation>
    <scope>NUCLEOTIDE SEQUENCE [LARGE SCALE GENOMIC DNA]</scope>
    <source>
        <strain evidence="1 2">RmlP001</strain>
    </source>
</reference>
<organism evidence="1 2">
    <name type="scientific">Lichenibacterium ramalinae</name>
    <dbReference type="NCBI Taxonomy" id="2316527"/>
    <lineage>
        <taxon>Bacteria</taxon>
        <taxon>Pseudomonadati</taxon>
        <taxon>Pseudomonadota</taxon>
        <taxon>Alphaproteobacteria</taxon>
        <taxon>Hyphomicrobiales</taxon>
        <taxon>Lichenihabitantaceae</taxon>
        <taxon>Lichenibacterium</taxon>
    </lineage>
</organism>
<reference evidence="1 2" key="1">
    <citation type="submission" date="2018-09" db="EMBL/GenBank/DDBJ databases">
        <authorList>
            <person name="Grouzdev D.S."/>
            <person name="Krutkina M.S."/>
        </authorList>
    </citation>
    <scope>NUCLEOTIDE SEQUENCE [LARGE SCALE GENOMIC DNA]</scope>
    <source>
        <strain evidence="1 2">RmlP001</strain>
    </source>
</reference>